<dbReference type="NCBIfam" id="TIGR01459">
    <property type="entry name" value="HAD-SF-IIA-hyp4"/>
    <property type="match status" value="1"/>
</dbReference>
<gene>
    <name evidence="1" type="ORF">SAMN02745911_1944</name>
</gene>
<accession>A0ABY1IHK4</accession>
<reference evidence="1 2" key="1">
    <citation type="submission" date="2016-11" db="EMBL/GenBank/DDBJ databases">
        <authorList>
            <person name="Varghese N."/>
            <person name="Submissions S."/>
        </authorList>
    </citation>
    <scope>NUCLEOTIDE SEQUENCE [LARGE SCALE GENOMIC DNA]</scope>
    <source>
        <strain evidence="1 2">DSM 21988</strain>
    </source>
</reference>
<dbReference type="Pfam" id="PF13242">
    <property type="entry name" value="Hydrolase_like"/>
    <property type="match status" value="1"/>
</dbReference>
<proteinExistence type="predicted"/>
<dbReference type="Gene3D" id="3.40.50.1000">
    <property type="entry name" value="HAD superfamily/HAD-like"/>
    <property type="match status" value="2"/>
</dbReference>
<dbReference type="InterPro" id="IPR006356">
    <property type="entry name" value="HAD-SF_hydro_IIA_hyp3"/>
</dbReference>
<sequence length="282" mass="30248">MDSGPMIPRRIDRLSTIAGSYDVIFCDVWGVVHDGEVKSPQAEAALLDARRAGCRVVLLTNSPRPGEGVRAQLDALHVTRDAYDTIVTSGDATRALIDEGPNTIFHIGAQRDLDLYAGLDVQLVPEPEAEAVVVTGLFDDEVETPADYADMLARLAARNLPMICANPDIVVHRGPRLIYCAGALAAEYEKLGGTVHLAGKPHRPIYEVAARAAELAGGRLLCIGDGLYTDIRGANAYGGDALLVEKGIHEQDLAPFQADMPALAEELTRRRLQAQYVTGSLA</sequence>
<dbReference type="PANTHER" id="PTHR19288:SF90">
    <property type="entry name" value="OS08G0542600 PROTEIN"/>
    <property type="match status" value="1"/>
</dbReference>
<dbReference type="Pfam" id="PF13344">
    <property type="entry name" value="Hydrolase_6"/>
    <property type="match status" value="1"/>
</dbReference>
<dbReference type="GO" id="GO:0016787">
    <property type="term" value="F:hydrolase activity"/>
    <property type="evidence" value="ECO:0007669"/>
    <property type="project" value="UniProtKB-KW"/>
</dbReference>
<organism evidence="1 2">
    <name type="scientific">Aureimonas altamirensis DSM 21988</name>
    <dbReference type="NCBI Taxonomy" id="1121026"/>
    <lineage>
        <taxon>Bacteria</taxon>
        <taxon>Pseudomonadati</taxon>
        <taxon>Pseudomonadota</taxon>
        <taxon>Alphaproteobacteria</taxon>
        <taxon>Hyphomicrobiales</taxon>
        <taxon>Aurantimonadaceae</taxon>
        <taxon>Aureimonas</taxon>
    </lineage>
</organism>
<dbReference type="InterPro" id="IPR006357">
    <property type="entry name" value="HAD-SF_hydro_IIA"/>
</dbReference>
<dbReference type="SUPFAM" id="SSF56784">
    <property type="entry name" value="HAD-like"/>
    <property type="match status" value="1"/>
</dbReference>
<dbReference type="CDD" id="cd07525">
    <property type="entry name" value="HAD_like"/>
    <property type="match status" value="1"/>
</dbReference>
<dbReference type="PANTHER" id="PTHR19288">
    <property type="entry name" value="4-NITROPHENYLPHOSPHATASE-RELATED"/>
    <property type="match status" value="1"/>
</dbReference>
<keyword evidence="2" id="KW-1185">Reference proteome</keyword>
<dbReference type="InterPro" id="IPR023214">
    <property type="entry name" value="HAD_sf"/>
</dbReference>
<dbReference type="NCBIfam" id="TIGR01460">
    <property type="entry name" value="HAD-SF-IIA"/>
    <property type="match status" value="1"/>
</dbReference>
<dbReference type="Proteomes" id="UP000184290">
    <property type="component" value="Unassembled WGS sequence"/>
</dbReference>
<keyword evidence="1" id="KW-0378">Hydrolase</keyword>
<evidence type="ECO:0000313" key="1">
    <source>
        <dbReference type="EMBL" id="SHJ18521.1"/>
    </source>
</evidence>
<name>A0ABY1IHK4_9HYPH</name>
<dbReference type="InterPro" id="IPR036412">
    <property type="entry name" value="HAD-like_sf"/>
</dbReference>
<evidence type="ECO:0000313" key="2">
    <source>
        <dbReference type="Proteomes" id="UP000184290"/>
    </source>
</evidence>
<comment type="caution">
    <text evidence="1">The sequence shown here is derived from an EMBL/GenBank/DDBJ whole genome shotgun (WGS) entry which is preliminary data.</text>
</comment>
<dbReference type="EMBL" id="FQZC01000002">
    <property type="protein sequence ID" value="SHJ18521.1"/>
    <property type="molecule type" value="Genomic_DNA"/>
</dbReference>
<protein>
    <submittedName>
        <fullName evidence="1">HAD-superfamily class IIA hydrolase, TIGR01459</fullName>
    </submittedName>
</protein>